<reference evidence="1 2" key="1">
    <citation type="journal article" date="2007" name="Nature">
        <title>Light stimulates growth of proteorhodopsin-containing marine Flavobacteria.</title>
        <authorList>
            <person name="Gomez-Consarnau L."/>
            <person name="Gonzalez J.M."/>
            <person name="Coll-Llado M."/>
            <person name="Gourdon P."/>
            <person name="Pascher T."/>
            <person name="Neutze R."/>
            <person name="Pedros-Alio C."/>
            <person name="Pinhassi J."/>
        </authorList>
    </citation>
    <scope>NUCLEOTIDE SEQUENCE [LARGE SCALE GENOMIC DNA]</scope>
    <source>
        <strain evidence="1 2">MED217</strain>
    </source>
</reference>
<dbReference type="EMBL" id="AANC01000003">
    <property type="protein sequence ID" value="EAQ49775.1"/>
    <property type="molecule type" value="Genomic_DNA"/>
</dbReference>
<comment type="caution">
    <text evidence="1">The sequence shown here is derived from an EMBL/GenBank/DDBJ whole genome shotgun (WGS) entry which is preliminary data.</text>
</comment>
<organism evidence="1 2">
    <name type="scientific">Leeuwenhoekiella blandensis (strain CECT 7118 / CCUG 51940 / KCTC 22103 / MED217)</name>
    <name type="common">Flavobacterium sp. (strain MED217)</name>
    <dbReference type="NCBI Taxonomy" id="398720"/>
    <lineage>
        <taxon>Bacteria</taxon>
        <taxon>Pseudomonadati</taxon>
        <taxon>Bacteroidota</taxon>
        <taxon>Flavobacteriia</taxon>
        <taxon>Flavobacteriales</taxon>
        <taxon>Flavobacteriaceae</taxon>
        <taxon>Leeuwenhoekiella</taxon>
    </lineage>
</organism>
<dbReference type="Proteomes" id="UP000001601">
    <property type="component" value="Unassembled WGS sequence"/>
</dbReference>
<accession>A3XL04</accession>
<name>A3XL04_LEEBM</name>
<evidence type="ECO:0000313" key="1">
    <source>
        <dbReference type="EMBL" id="EAQ49775.1"/>
    </source>
</evidence>
<evidence type="ECO:0000313" key="2">
    <source>
        <dbReference type="Proteomes" id="UP000001601"/>
    </source>
</evidence>
<gene>
    <name evidence="1" type="ORF">MED217_01455</name>
</gene>
<keyword evidence="2" id="KW-1185">Reference proteome</keyword>
<protein>
    <submittedName>
        <fullName evidence="1">Uncharacterized protein</fullName>
    </submittedName>
</protein>
<proteinExistence type="predicted"/>
<dbReference type="AlphaFoldDB" id="A3XL04"/>
<dbReference type="STRING" id="398720.MED217_01455"/>
<dbReference type="HOGENOM" id="CLU_3218031_0_0_10"/>
<sequence length="44" mass="4943">MCVERGKLVWVAQPSQRKTLHQKQFTFTESPSSNGGAFFVTLVT</sequence>